<keyword evidence="2" id="KW-0964">Secreted</keyword>
<dbReference type="GO" id="GO:0005576">
    <property type="term" value="C:extracellular region"/>
    <property type="evidence" value="ECO:0007669"/>
    <property type="project" value="UniProtKB-SubCell"/>
</dbReference>
<feature type="signal peptide" evidence="4">
    <location>
        <begin position="1"/>
        <end position="23"/>
    </location>
</feature>
<dbReference type="SUPFAM" id="SSF51126">
    <property type="entry name" value="Pectin lyase-like"/>
    <property type="match status" value="1"/>
</dbReference>
<reference evidence="6" key="1">
    <citation type="submission" date="2020-12" db="EMBL/GenBank/DDBJ databases">
        <title>Geomonas sp. Red875, isolated from river sediment.</title>
        <authorList>
            <person name="Xu Z."/>
            <person name="Zhang Z."/>
            <person name="Masuda Y."/>
            <person name="Itoh H."/>
            <person name="Senoo K."/>
        </authorList>
    </citation>
    <scope>NUCLEOTIDE SEQUENCE</scope>
    <source>
        <strain evidence="6">Red875</strain>
    </source>
</reference>
<feature type="chain" id="PRO_5035183645" evidence="4">
    <location>
        <begin position="24"/>
        <end position="3393"/>
    </location>
</feature>
<accession>A0A8J7LUX9</accession>
<dbReference type="NCBIfam" id="TIGR01901">
    <property type="entry name" value="adhes_NPXG"/>
    <property type="match status" value="1"/>
</dbReference>
<evidence type="ECO:0000313" key="7">
    <source>
        <dbReference type="Proteomes" id="UP000636888"/>
    </source>
</evidence>
<gene>
    <name evidence="6" type="ORF">JFN93_06170</name>
</gene>
<dbReference type="SMART" id="SM00912">
    <property type="entry name" value="Haemagg_act"/>
    <property type="match status" value="1"/>
</dbReference>
<dbReference type="Proteomes" id="UP000636888">
    <property type="component" value="Unassembled WGS sequence"/>
</dbReference>
<dbReference type="InterPro" id="IPR011050">
    <property type="entry name" value="Pectin_lyase_fold/virulence"/>
</dbReference>
<evidence type="ECO:0000256" key="4">
    <source>
        <dbReference type="SAM" id="SignalP"/>
    </source>
</evidence>
<evidence type="ECO:0000256" key="3">
    <source>
        <dbReference type="ARBA" id="ARBA00022729"/>
    </source>
</evidence>
<comment type="subcellular location">
    <subcellularLocation>
        <location evidence="1">Secreted</location>
    </subcellularLocation>
</comment>
<feature type="domain" description="Filamentous haemagglutinin FhaB/tRNA nuclease CdiA-like TPS" evidence="5">
    <location>
        <begin position="46"/>
        <end position="166"/>
    </location>
</feature>
<proteinExistence type="predicted"/>
<dbReference type="PANTHER" id="PTHR12338">
    <property type="entry name" value="AUTOTRANSPORTER"/>
    <property type="match status" value="1"/>
</dbReference>
<dbReference type="EMBL" id="JAEMHM010000004">
    <property type="protein sequence ID" value="MBJ6724285.1"/>
    <property type="molecule type" value="Genomic_DNA"/>
</dbReference>
<organism evidence="6 7">
    <name type="scientific">Geomesophilobacter sediminis</name>
    <dbReference type="NCBI Taxonomy" id="2798584"/>
    <lineage>
        <taxon>Bacteria</taxon>
        <taxon>Pseudomonadati</taxon>
        <taxon>Thermodesulfobacteriota</taxon>
        <taxon>Desulfuromonadia</taxon>
        <taxon>Geobacterales</taxon>
        <taxon>Geobacteraceae</taxon>
        <taxon>Geomesophilobacter</taxon>
    </lineage>
</organism>
<dbReference type="PANTHER" id="PTHR12338:SF8">
    <property type="entry name" value="HEME_HEMOPEXIN-BINDING PROTEIN"/>
    <property type="match status" value="1"/>
</dbReference>
<comment type="caution">
    <text evidence="6">The sequence shown here is derived from an EMBL/GenBank/DDBJ whole genome shotgun (WGS) entry which is preliminary data.</text>
</comment>
<dbReference type="Gene3D" id="2.160.20.10">
    <property type="entry name" value="Single-stranded right-handed beta-helix, Pectin lyase-like"/>
    <property type="match status" value="2"/>
</dbReference>
<dbReference type="InterPro" id="IPR050909">
    <property type="entry name" value="Bact_Autotransporter_VF"/>
</dbReference>
<protein>
    <submittedName>
        <fullName evidence="6">Filamentous hemagglutinin family protein</fullName>
    </submittedName>
</protein>
<dbReference type="Pfam" id="PF05860">
    <property type="entry name" value="TPS"/>
    <property type="match status" value="1"/>
</dbReference>
<name>A0A8J7LUX9_9BACT</name>
<evidence type="ECO:0000313" key="6">
    <source>
        <dbReference type="EMBL" id="MBJ6724285.1"/>
    </source>
</evidence>
<dbReference type="InterPro" id="IPR021026">
    <property type="entry name" value="Filamn_hemagglutn_DUF3739"/>
</dbReference>
<keyword evidence="3 4" id="KW-0732">Signal</keyword>
<evidence type="ECO:0000259" key="5">
    <source>
        <dbReference type="SMART" id="SM00912"/>
    </source>
</evidence>
<evidence type="ECO:0000256" key="2">
    <source>
        <dbReference type="ARBA" id="ARBA00022525"/>
    </source>
</evidence>
<evidence type="ECO:0000256" key="1">
    <source>
        <dbReference type="ARBA" id="ARBA00004613"/>
    </source>
</evidence>
<sequence>MLRKSVALLVLLDTLVSPALTYAAGATGVIPGFHAAVPLPSLVTNALPVPRGNSWQGSGYQITQDNSTNQMTVNQSTQSVVIDWDKFNIGAAAAVYFSQKDNTGKAQSSWTALNRIYDANPSLIYGSLKADGKIYLINQNGIIFGPNSTVNAASLVASTFNISNADFFLNRLRFTGESYQSYDPANPVTALSGSSQTAQVVNMGTIATKVGGSVYLVGPVVMNSGTITAPSGMIGLASVLPETSYPVTPQTTGKDPYQILKSSFNYNDNLLLGEDKIPTYFDLIIPDVNDHNLLSGNVQGNLIPYLGKTGGDAENTETGKIIADYGVIGMYGKTVTQNGLVQATTSVKTGGIIELLASDTLTLGPGSVTSCPISSSAETADPSFAYQPGQITLGGFNYRTQSDAPVNSFPAKEIDIQGHVVAPSGIITVAASQRIFLDTGSSVDVSGLWVTEPSSFALAQAQLNSIQLRDDYGQKGGALQGSTVNVNVSQGSSIGNVSDSYTPSLTAMEKSVQGGSIFLGYINKSVTNQYTTQEIVVKQGATLNVAGGGYSYQPGPALTTKLVSGNTVYDISNASEWLSYSGILGQQTETHSKYGVSTTYTGLYLGGGTALNDYAPGYKQGANAGAATLLARQVVLDGALNASATRGPYQNLASNPTNSAGATAALWDTQPQGGSLTIGTQPNILRYKEAGSFDDFMVGEVEITGASTTLPTTFAAGDSLPQEMQGKTILSAGLLNQAGLSTLTIGANTKITVDANAKLALPSFASGTSTTTSGASVTLAARSIDVLGQIVVPGGAVTLIGADNSTGASTAYYQDMYVPLPVEHVFLAAGSKIDVSGDRIDNSQAGGLNVWTGNLNGGTVTISDNTTNGVGVLVQGGATINVDGGYRIGGNGKITGGDAGTINVTGPNVFLDGTLQALSLSGNKGGTLNVTSSQVVVGPGGPSLPEGFNATTVLPNDLRQGFTLSADALAPTGISNLSLKSYGDVMVEAGVTLAPSNAKLAAPSPASAPNLSITGVTSDLIGASSISMAAGLVPAVSSIQSNVTVSGNNAAKVDIPADAAIVTAPGGSVSLTAPNISVAGTVSAPAGSIAATLSYFGDASTGDGKLSVTGSLLARGYDKPITTLVDGQPAGYTALAGGSISLTAAPVATDNTLGEIVLGPNARLDVSGSDPAPYRYTRQDGSIATVTVASQPGSVSLTYMKSLSDLNDDPANLAGALAAHGTLSGLQGGTLTISRANTQAALTVSGADAAKYVADGFDALAFQSNYALAFDGDTSVSVGRHITLDAPLIVGAGTQSIDFSAPWVTVKNSFYPSSVAPQSGTATFSIGKSDPATFIDVTGSVLFSGFGAVSLAAKKDMILTAKDYPAQTLFGFTETKVGLLRTSGDLVLTASRIYPTSQSDFTIESDAGTISILPGEKPSGTIYSAFGNLTIKADLGGIDLKGYVAAPLGTITLEALPPKDSAARGRISLADGSVVTTAGSAAVNIGSLDQDLIWTRNASDGKGDVAVSSAPSKTITINGKEVVTAHGSTVDASGGGSIFTYLFTADAQGSNNPLAGAYVILPDNSVVLPGNSVYLQGDRSLGLKAGVYSLLPAEQYGFVPGAIFVSRLTTPMSSGDTAITQQGYQVVAGYSTVTGTGVTAPYYTGYSLRRGADVLQQGHFDIKQIAAGDAGSISIASTTAALLNGTVATGYLPGYQGGSLSLSAKTVTVLAGSGSNTISDVDFQAPLTNSGLTLNAASVSGQGLAELTLGSLAGTTDLTVKAGAVLTVPSITLAASQSVTLESGATINAIGNTTSGSITVTTGSNGAGSSSAPGKFTAQSGVALHASNSVSITAKTMDYEGTFKVDHGDLSIRGTDKLYLVGDNYSQGEPDAASILYVPERIWGGGSGSFLNATYAAGSDLVLGANVNLAAAGTLTLDAGTVRGQGSANLTATTVTLRNSGSTAGGAGTADAAKTLTVNATDVFFDVGNQASSQTTGIALADFGSVSLTAKHAIIFEGTGAVATPGAMNLTSAVVTMAPYSDNATNPTYRVSNVELDAGAKISIDAQGAAGTSASVGGTLTLKGSGIVDSGVIDIASGNIALIATGSDGIVVNGGAQILARGAAVKTQSNGADPYVYTPGGTVTLDASAAGGVTLAGGSLIDVSSVKEDAGSVSLAAANEVTIAAGTLNGALNGALDAKNLSDLMPYQGGSFTLKAGSLDGRNGSNDLTHLAGILASGGFSRSVDVRVAHGDLTLGTNATLAASKVRLEADDAAAGNILLQGMVQARNYDGTGGTVQVAAQHNLTVTGTVDAAATGAGSAGGSVALNSETGVLALQGGTLDVSGAAGGSGGTVYFRAQRSGSDATASGPANLKLAGTVNGASQIDAELFQVYANTSTINNALITTINNDNSSYLGSSSDPVPFANAGKIGSNLLTNLSGTGWSPQQFQVRPGVEITGTGDITLSQGWDLTTSRYAGAPGALTIRAAGNLSINGNLVDHPSGKITTGAGQQSWGITLVAGADLGAADLLAVNSAQTSTLTIGSGAMVYSEGGPVRFASSGDTVLNSAQKTTYAVNSMYTSVGSYSGNVEGGIGGNLLINGGVIQTATGDIDLTVGKSIQFSDSGSTGYGAIRTAGTAPSANSTEYWSYTGGGDIRIVTGQDVSLVQEPAKAATFNTWDAVTTQSGTYYWSANYAASATKDFNFTQGIAAMGGGNVDVVAGRDFAAQAGAFGVGNLRVMAGRDAFGRFLVSQGNGELNALGNIGLRPAWTINGSYRAYNDQFLMEPVIELDGRNAGSSVRQFRADAQGNLYLGTVMNPTQADEYTLGSTRWASTYAPNTQLSLVALNGDLSIIGQAYFNAPNASNSYPEHFPSTVDLESGGNVTLFRSINLAPSSTGNLTLNARGSLLGEEAVTDTGVWVTLQMSDQSPSDYYVTSSAIKYPSTSSDFENAHGGTFADGAYRSLHLGDDSKVTINAGGNLDMLQVVLPKQATINVGGDISNFYIQTQNNNVTDATTVSAGGDITGVAARNNGSGPSGFYHAGPGDLQIAAGGSINLGNSNGIQEVGAQDNYYLPSQGSNVTVVAGISDIAKIGNVDTFFNDLRSAGVSYSTLLAQGDVAGAQAVVEDARTRLINPIFEGAKAGSGNINMVYSSISTSAGTENLNIIAGGKIEVGRTALNQGGSSNQSNKATGIFSTAGGAINVFAYGDIDVNESRIMTFFGGDLTEWTDTGDINAGRGSKSAVSNRGSTSTTVCDSFGNCRTVTKFVPPAVGSGIRATTYDPNTVPGGDLPVPKPGDIYLFAPKGIIDAGEAGIAGGKIVLGATAVAHAENITAGGQSIGLPGGSEGAVSLGSLSGAGSVAENSKMIEQSSTMGGAKDKAAQQVSEVDDFLAKWLDLKILGFDDDSGPDNGKKKK</sequence>
<dbReference type="InterPro" id="IPR012334">
    <property type="entry name" value="Pectin_lyas_fold"/>
</dbReference>
<dbReference type="Pfam" id="PF12545">
    <property type="entry name" value="DUF3739"/>
    <property type="match status" value="1"/>
</dbReference>
<dbReference type="InterPro" id="IPR008638">
    <property type="entry name" value="FhaB/CdiA-like_TPS"/>
</dbReference>
<keyword evidence="7" id="KW-1185">Reference proteome</keyword>
<dbReference type="RefSeq" id="WP_199383122.1">
    <property type="nucleotide sequence ID" value="NZ_JAEMHM010000004.1"/>
</dbReference>